<dbReference type="CDD" id="cd17321">
    <property type="entry name" value="MFS_MMR_MDR_like"/>
    <property type="match status" value="1"/>
</dbReference>
<dbReference type="GO" id="GO:0022857">
    <property type="term" value="F:transmembrane transporter activity"/>
    <property type="evidence" value="ECO:0007669"/>
    <property type="project" value="InterPro"/>
</dbReference>
<gene>
    <name evidence="8" type="primary">hsrA</name>
    <name evidence="8" type="ORF">NCTC10343_02691</name>
</gene>
<dbReference type="GO" id="GO:0005886">
    <property type="term" value="C:plasma membrane"/>
    <property type="evidence" value="ECO:0007669"/>
    <property type="project" value="UniProtKB-SubCell"/>
</dbReference>
<sequence length="445" mass="48365">MSVNNRTKQSESYAIIWILAFAMVISVMNSTMFNVALPSLREEFQLSSSQVSWVVTAYIIIYAIGSVAYGKLADMFRLKNLITFGLCCFALGSIFGFFSSNYWMVIVSRIFQSIGASVVPASSMLIPIRYISIANRGKALGITSAGMALGTAIGPIIAGFVIGFASWRYLFLISFLIIVTIPFFRRYLINEAPSKGKADLIGGILLAASITLLLLSITGHSWSYFAATILIFVLFIIRINKTDEPFIEPTLFKNTRYTIGLIIACMVLTLNLCVPYLIPQVLSSIHHLSSVNTGLVMFPGALIAALLGLVGGKIADAKGNRFVFSLAFLFQVIAYLILGIFTEAAPAVIAIILILANTGLTFAQITMANTISRTLSGKQTGVGMGIYMMGSFMAGAIGTSILGSVLDQEAQSQSVFSSIFWIMGIWIIGFAIFYFTVFRKKATFV</sequence>
<dbReference type="Gene3D" id="1.20.1250.20">
    <property type="entry name" value="MFS general substrate transporter like domains"/>
    <property type="match status" value="1"/>
</dbReference>
<accession>A0A378XY24</accession>
<dbReference type="Proteomes" id="UP000254400">
    <property type="component" value="Unassembled WGS sequence"/>
</dbReference>
<organism evidence="8 9">
    <name type="scientific">Paenibacillus polymyxa</name>
    <name type="common">Bacillus polymyxa</name>
    <dbReference type="NCBI Taxonomy" id="1406"/>
    <lineage>
        <taxon>Bacteria</taxon>
        <taxon>Bacillati</taxon>
        <taxon>Bacillota</taxon>
        <taxon>Bacilli</taxon>
        <taxon>Bacillales</taxon>
        <taxon>Paenibacillaceae</taxon>
        <taxon>Paenibacillus</taxon>
    </lineage>
</organism>
<keyword evidence="5 6" id="KW-0472">Membrane</keyword>
<keyword evidence="2" id="KW-0813">Transport</keyword>
<dbReference type="Pfam" id="PF07690">
    <property type="entry name" value="MFS_1"/>
    <property type="match status" value="1"/>
</dbReference>
<feature type="transmembrane region" description="Helical" evidence="6">
    <location>
        <begin position="223"/>
        <end position="239"/>
    </location>
</feature>
<evidence type="ECO:0000256" key="5">
    <source>
        <dbReference type="ARBA" id="ARBA00023136"/>
    </source>
</evidence>
<dbReference type="PANTHER" id="PTHR42718">
    <property type="entry name" value="MAJOR FACILITATOR SUPERFAMILY MULTIDRUG TRANSPORTER MFSC"/>
    <property type="match status" value="1"/>
</dbReference>
<feature type="transmembrane region" description="Helical" evidence="6">
    <location>
        <begin position="347"/>
        <end position="365"/>
    </location>
</feature>
<feature type="domain" description="Major facilitator superfamily (MFS) profile" evidence="7">
    <location>
        <begin position="15"/>
        <end position="442"/>
    </location>
</feature>
<feature type="transmembrane region" description="Helical" evidence="6">
    <location>
        <begin position="200"/>
        <end position="217"/>
    </location>
</feature>
<evidence type="ECO:0000256" key="3">
    <source>
        <dbReference type="ARBA" id="ARBA00022692"/>
    </source>
</evidence>
<dbReference type="InterPro" id="IPR011701">
    <property type="entry name" value="MFS"/>
</dbReference>
<feature type="transmembrane region" description="Helical" evidence="6">
    <location>
        <begin position="322"/>
        <end position="341"/>
    </location>
</feature>
<dbReference type="PRINTS" id="PR01036">
    <property type="entry name" value="TCRTETB"/>
</dbReference>
<dbReference type="SUPFAM" id="SSF103473">
    <property type="entry name" value="MFS general substrate transporter"/>
    <property type="match status" value="1"/>
</dbReference>
<feature type="transmembrane region" description="Helical" evidence="6">
    <location>
        <begin position="81"/>
        <end position="104"/>
    </location>
</feature>
<comment type="subcellular location">
    <subcellularLocation>
        <location evidence="1">Cell membrane</location>
        <topology evidence="1">Multi-pass membrane protein</topology>
    </subcellularLocation>
</comment>
<dbReference type="EMBL" id="UGSC01000001">
    <property type="protein sequence ID" value="SUA69825.1"/>
    <property type="molecule type" value="Genomic_DNA"/>
</dbReference>
<feature type="transmembrane region" description="Helical" evidence="6">
    <location>
        <begin position="12"/>
        <end position="31"/>
    </location>
</feature>
<feature type="transmembrane region" description="Helical" evidence="6">
    <location>
        <begin position="386"/>
        <end position="406"/>
    </location>
</feature>
<feature type="transmembrane region" description="Helical" evidence="6">
    <location>
        <begin position="418"/>
        <end position="438"/>
    </location>
</feature>
<evidence type="ECO:0000256" key="6">
    <source>
        <dbReference type="SAM" id="Phobius"/>
    </source>
</evidence>
<feature type="transmembrane region" description="Helical" evidence="6">
    <location>
        <begin position="290"/>
        <end position="310"/>
    </location>
</feature>
<feature type="transmembrane region" description="Helical" evidence="6">
    <location>
        <begin position="140"/>
        <end position="163"/>
    </location>
</feature>
<dbReference type="AlphaFoldDB" id="A0A378XY24"/>
<dbReference type="Gene3D" id="1.20.1720.10">
    <property type="entry name" value="Multidrug resistance protein D"/>
    <property type="match status" value="1"/>
</dbReference>
<evidence type="ECO:0000256" key="4">
    <source>
        <dbReference type="ARBA" id="ARBA00022989"/>
    </source>
</evidence>
<dbReference type="RefSeq" id="WP_019687347.1">
    <property type="nucleotide sequence ID" value="NZ_CP036496.1"/>
</dbReference>
<dbReference type="PANTHER" id="PTHR42718:SF9">
    <property type="entry name" value="MAJOR FACILITATOR SUPERFAMILY MULTIDRUG TRANSPORTER MFSC"/>
    <property type="match status" value="1"/>
</dbReference>
<protein>
    <submittedName>
        <fullName evidence="8">Major facilitator superfamily protein</fullName>
    </submittedName>
</protein>
<evidence type="ECO:0000256" key="2">
    <source>
        <dbReference type="ARBA" id="ARBA00022448"/>
    </source>
</evidence>
<name>A0A378XY24_PAEPO</name>
<dbReference type="InterPro" id="IPR036259">
    <property type="entry name" value="MFS_trans_sf"/>
</dbReference>
<keyword evidence="4 6" id="KW-1133">Transmembrane helix</keyword>
<evidence type="ECO:0000259" key="7">
    <source>
        <dbReference type="PROSITE" id="PS50850"/>
    </source>
</evidence>
<dbReference type="InterPro" id="IPR020846">
    <property type="entry name" value="MFS_dom"/>
</dbReference>
<evidence type="ECO:0000313" key="8">
    <source>
        <dbReference type="EMBL" id="SUA69825.1"/>
    </source>
</evidence>
<feature type="transmembrane region" description="Helical" evidence="6">
    <location>
        <begin position="259"/>
        <end position="278"/>
    </location>
</feature>
<dbReference type="PROSITE" id="PS50850">
    <property type="entry name" value="MFS"/>
    <property type="match status" value="1"/>
</dbReference>
<feature type="transmembrane region" description="Helical" evidence="6">
    <location>
        <begin position="110"/>
        <end position="128"/>
    </location>
</feature>
<dbReference type="GeneID" id="93346076"/>
<evidence type="ECO:0000313" key="9">
    <source>
        <dbReference type="Proteomes" id="UP000254400"/>
    </source>
</evidence>
<feature type="transmembrane region" description="Helical" evidence="6">
    <location>
        <begin position="51"/>
        <end position="69"/>
    </location>
</feature>
<proteinExistence type="predicted"/>
<reference evidence="8 9" key="1">
    <citation type="submission" date="2018-06" db="EMBL/GenBank/DDBJ databases">
        <authorList>
            <consortium name="Pathogen Informatics"/>
            <person name="Doyle S."/>
        </authorList>
    </citation>
    <scope>NUCLEOTIDE SEQUENCE [LARGE SCALE GENOMIC DNA]</scope>
    <source>
        <strain evidence="8 9">NCTC10343</strain>
    </source>
</reference>
<keyword evidence="3 6" id="KW-0812">Transmembrane</keyword>
<evidence type="ECO:0000256" key="1">
    <source>
        <dbReference type="ARBA" id="ARBA00004651"/>
    </source>
</evidence>
<feature type="transmembrane region" description="Helical" evidence="6">
    <location>
        <begin position="169"/>
        <end position="188"/>
    </location>
</feature>